<evidence type="ECO:0000313" key="4">
    <source>
        <dbReference type="Proteomes" id="UP001144397"/>
    </source>
</evidence>
<evidence type="ECO:0000256" key="1">
    <source>
        <dbReference type="SAM" id="MobiDB-lite"/>
    </source>
</evidence>
<gene>
    <name evidence="3" type="ORF">XFLAVUS301_04200</name>
</gene>
<dbReference type="InterPro" id="IPR001387">
    <property type="entry name" value="Cro/C1-type_HTH"/>
</dbReference>
<dbReference type="Gene3D" id="1.10.260.40">
    <property type="entry name" value="lambda repressor-like DNA-binding domains"/>
    <property type="match status" value="1"/>
</dbReference>
<dbReference type="EMBL" id="BSDO01000001">
    <property type="protein sequence ID" value="GLI20746.1"/>
    <property type="molecule type" value="Genomic_DNA"/>
</dbReference>
<organism evidence="3 4">
    <name type="scientific">Xanthobacter flavus</name>
    <dbReference type="NCBI Taxonomy" id="281"/>
    <lineage>
        <taxon>Bacteria</taxon>
        <taxon>Pseudomonadati</taxon>
        <taxon>Pseudomonadota</taxon>
        <taxon>Alphaproteobacteria</taxon>
        <taxon>Hyphomicrobiales</taxon>
        <taxon>Xanthobacteraceae</taxon>
        <taxon>Xanthobacter</taxon>
    </lineage>
</organism>
<dbReference type="SMART" id="SM00530">
    <property type="entry name" value="HTH_XRE"/>
    <property type="match status" value="1"/>
</dbReference>
<accession>A0A9W6FI34</accession>
<dbReference type="CDD" id="cd00093">
    <property type="entry name" value="HTH_XRE"/>
    <property type="match status" value="1"/>
</dbReference>
<proteinExistence type="predicted"/>
<dbReference type="Proteomes" id="UP001144397">
    <property type="component" value="Unassembled WGS sequence"/>
</dbReference>
<feature type="region of interest" description="Disordered" evidence="1">
    <location>
        <begin position="39"/>
        <end position="60"/>
    </location>
</feature>
<dbReference type="SUPFAM" id="SSF47413">
    <property type="entry name" value="lambda repressor-like DNA-binding domains"/>
    <property type="match status" value="1"/>
</dbReference>
<evidence type="ECO:0000313" key="3">
    <source>
        <dbReference type="EMBL" id="GLI20746.1"/>
    </source>
</evidence>
<feature type="compositionally biased region" description="Basic and acidic residues" evidence="1">
    <location>
        <begin position="45"/>
        <end position="56"/>
    </location>
</feature>
<evidence type="ECO:0000259" key="2">
    <source>
        <dbReference type="PROSITE" id="PS50943"/>
    </source>
</evidence>
<sequence>MNERRRSAPPFSFAGRLSPGLPMDLPLGMGLSGLMCGVRPSGPPPHHEHGWNHKDPGMTPFGRRVRDLRAQRGVTLTEMARAIGVTPTYLSALETGKRGKPTWALTQRIIAYFNVIWDEAEDLQRLAELSQPRVVVDTADLSPQATELANLLAREIGHLPQEAVAELLGRLKILRRRG</sequence>
<comment type="caution">
    <text evidence="3">The sequence shown here is derived from an EMBL/GenBank/DDBJ whole genome shotgun (WGS) entry which is preliminary data.</text>
</comment>
<protein>
    <recommendedName>
        <fullName evidence="2">HTH cro/C1-type domain-containing protein</fullName>
    </recommendedName>
</protein>
<reference evidence="3" key="1">
    <citation type="submission" date="2022-12" db="EMBL/GenBank/DDBJ databases">
        <title>Reference genome sequencing for broad-spectrum identification of bacterial and archaeal isolates by mass spectrometry.</title>
        <authorList>
            <person name="Sekiguchi Y."/>
            <person name="Tourlousse D.M."/>
        </authorList>
    </citation>
    <scope>NUCLEOTIDE SEQUENCE</scope>
    <source>
        <strain evidence="3">301</strain>
    </source>
</reference>
<dbReference type="InterPro" id="IPR010982">
    <property type="entry name" value="Lambda_DNA-bd_dom_sf"/>
</dbReference>
<dbReference type="AlphaFoldDB" id="A0A9W6FI34"/>
<feature type="domain" description="HTH cro/C1-type" evidence="2">
    <location>
        <begin position="65"/>
        <end position="123"/>
    </location>
</feature>
<dbReference type="Pfam" id="PF13560">
    <property type="entry name" value="HTH_31"/>
    <property type="match status" value="1"/>
</dbReference>
<dbReference type="PROSITE" id="PS50943">
    <property type="entry name" value="HTH_CROC1"/>
    <property type="match status" value="1"/>
</dbReference>
<dbReference type="GO" id="GO:0003677">
    <property type="term" value="F:DNA binding"/>
    <property type="evidence" value="ECO:0007669"/>
    <property type="project" value="InterPro"/>
</dbReference>
<name>A0A9W6FI34_XANFL</name>